<dbReference type="RefSeq" id="WP_349229206.1">
    <property type="nucleotide sequence ID" value="NZ_JBBMFJ010000012.1"/>
</dbReference>
<comment type="caution">
    <text evidence="2">The sequence shown here is derived from an EMBL/GenBank/DDBJ whole genome shotgun (WGS) entry which is preliminary data.</text>
</comment>
<evidence type="ECO:0000256" key="1">
    <source>
        <dbReference type="SAM" id="SignalP"/>
    </source>
</evidence>
<dbReference type="EMBL" id="JBBMFJ010000012">
    <property type="protein sequence ID" value="MEQ2562993.1"/>
    <property type="molecule type" value="Genomic_DNA"/>
</dbReference>
<keyword evidence="3" id="KW-1185">Reference proteome</keyword>
<sequence>MKRLTILCAALTAAMFMNMSAYAGTSEVATEVSAGTVCLPGADLTDVMGSGAIFSDQHPEITDPEYYLKEWYNSPEEREQSILNAHGEYKTPYNNYMDEAYPLLQEFLHSFDWIHADEYTRYQKAFERVGAAYHGNVYDADAGYNRSKERWLVLRTGHGMCEQFSNELAELCKLVGVRCEAYQSSAYHKRCLVQIGEIWYVVDPTNNGVKNCKAVDYAAERDRYKNEYFASEEAQKLQEQLDLQKKAENGEISWREYYRTIWPDVSDEQRQAWLGMTYDEYEQLYK</sequence>
<dbReference type="InterPro" id="IPR038765">
    <property type="entry name" value="Papain-like_cys_pep_sf"/>
</dbReference>
<organism evidence="2 3">
    <name type="scientific">Ventrimonas faecis</name>
    <dbReference type="NCBI Taxonomy" id="3133170"/>
    <lineage>
        <taxon>Bacteria</taxon>
        <taxon>Bacillati</taxon>
        <taxon>Bacillota</taxon>
        <taxon>Clostridia</taxon>
        <taxon>Lachnospirales</taxon>
        <taxon>Lachnospiraceae</taxon>
        <taxon>Ventrimonas</taxon>
    </lineage>
</organism>
<evidence type="ECO:0000313" key="3">
    <source>
        <dbReference type="Proteomes" id="UP001437460"/>
    </source>
</evidence>
<dbReference type="Proteomes" id="UP001437460">
    <property type="component" value="Unassembled WGS sequence"/>
</dbReference>
<feature type="signal peptide" evidence="1">
    <location>
        <begin position="1"/>
        <end position="23"/>
    </location>
</feature>
<protein>
    <recommendedName>
        <fullName evidence="4">Transglutaminase-like domain-containing protein</fullName>
    </recommendedName>
</protein>
<dbReference type="Gene3D" id="3.10.620.30">
    <property type="match status" value="1"/>
</dbReference>
<reference evidence="2 3" key="1">
    <citation type="submission" date="2024-03" db="EMBL/GenBank/DDBJ databases">
        <title>Human intestinal bacterial collection.</title>
        <authorList>
            <person name="Pauvert C."/>
            <person name="Hitch T.C.A."/>
            <person name="Clavel T."/>
        </authorList>
    </citation>
    <scope>NUCLEOTIDE SEQUENCE [LARGE SCALE GENOMIC DNA]</scope>
    <source>
        <strain evidence="2 3">CLA-AP-H27</strain>
    </source>
</reference>
<gene>
    <name evidence="2" type="ORF">WMO41_07425</name>
</gene>
<keyword evidence="1" id="KW-0732">Signal</keyword>
<accession>A0ABV1HN12</accession>
<evidence type="ECO:0008006" key="4">
    <source>
        <dbReference type="Google" id="ProtNLM"/>
    </source>
</evidence>
<feature type="chain" id="PRO_5047497386" description="Transglutaminase-like domain-containing protein" evidence="1">
    <location>
        <begin position="24"/>
        <end position="286"/>
    </location>
</feature>
<name>A0ABV1HN12_9FIRM</name>
<evidence type="ECO:0000313" key="2">
    <source>
        <dbReference type="EMBL" id="MEQ2562993.1"/>
    </source>
</evidence>
<proteinExistence type="predicted"/>
<dbReference type="SUPFAM" id="SSF54001">
    <property type="entry name" value="Cysteine proteinases"/>
    <property type="match status" value="1"/>
</dbReference>